<evidence type="ECO:0000259" key="15">
    <source>
        <dbReference type="Pfam" id="PF06662"/>
    </source>
</evidence>
<evidence type="ECO:0000256" key="3">
    <source>
        <dbReference type="ARBA" id="ARBA00004841"/>
    </source>
</evidence>
<keyword evidence="14" id="KW-0732">Signal</keyword>
<protein>
    <recommendedName>
        <fullName evidence="6">heparosan-N-sulfate-glucuronate 5-epimerase</fullName>
        <ecNumber evidence="6">5.1.3.17</ecNumber>
    </recommendedName>
</protein>
<dbReference type="STRING" id="29172.A0A0D8YA25"/>
<evidence type="ECO:0000256" key="11">
    <source>
        <dbReference type="ARBA" id="ARBA00023235"/>
    </source>
</evidence>
<evidence type="ECO:0000256" key="10">
    <source>
        <dbReference type="ARBA" id="ARBA00023136"/>
    </source>
</evidence>
<keyword evidence="9" id="KW-1133">Transmembrane helix</keyword>
<keyword evidence="8" id="KW-0735">Signal-anchor</keyword>
<evidence type="ECO:0000256" key="1">
    <source>
        <dbReference type="ARBA" id="ARBA00000434"/>
    </source>
</evidence>
<accession>A0A0D8YA25</accession>
<dbReference type="GO" id="GO:0047464">
    <property type="term" value="F:heparosan-N-sulfate-glucuronate 5-epimerase activity"/>
    <property type="evidence" value="ECO:0007669"/>
    <property type="project" value="UniProtKB-EC"/>
</dbReference>
<evidence type="ECO:0000256" key="13">
    <source>
        <dbReference type="SAM" id="MobiDB-lite"/>
    </source>
</evidence>
<dbReference type="InterPro" id="IPR039721">
    <property type="entry name" value="C5-epimerase"/>
</dbReference>
<evidence type="ECO:0000259" key="16">
    <source>
        <dbReference type="Pfam" id="PF21174"/>
    </source>
</evidence>
<comment type="pathway">
    <text evidence="3">Glycan metabolism; heparin biosynthesis.</text>
</comment>
<reference evidence="18" key="2">
    <citation type="journal article" date="2016" name="Sci. Rep.">
        <title>Dictyocaulus viviparus genome, variome and transcriptome elucidate lungworm biology and support future intervention.</title>
        <authorList>
            <person name="McNulty S.N."/>
            <person name="Strube C."/>
            <person name="Rosa B.A."/>
            <person name="Martin J.C."/>
            <person name="Tyagi R."/>
            <person name="Choi Y.J."/>
            <person name="Wang Q."/>
            <person name="Hallsworth Pepin K."/>
            <person name="Zhang X."/>
            <person name="Ozersky P."/>
            <person name="Wilson R.K."/>
            <person name="Sternberg P.W."/>
            <person name="Gasser R.B."/>
            <person name="Mitreva M."/>
        </authorList>
    </citation>
    <scope>NUCLEOTIDE SEQUENCE [LARGE SCALE GENOMIC DNA]</scope>
    <source>
        <strain evidence="18">HannoverDv2000</strain>
    </source>
</reference>
<evidence type="ECO:0000256" key="14">
    <source>
        <dbReference type="SAM" id="SignalP"/>
    </source>
</evidence>
<feature type="region of interest" description="Disordered" evidence="13">
    <location>
        <begin position="36"/>
        <end position="57"/>
    </location>
</feature>
<comment type="pathway">
    <text evidence="4">Glycan metabolism; heparan sulfate biosynthesis.</text>
</comment>
<dbReference type="Pfam" id="PF06662">
    <property type="entry name" value="C5-epim_C"/>
    <property type="match status" value="1"/>
</dbReference>
<name>A0A0D8YA25_DICVI</name>
<feature type="compositionally biased region" description="Basic and acidic residues" evidence="13">
    <location>
        <begin position="36"/>
        <end position="47"/>
    </location>
</feature>
<feature type="domain" description="D-glucuronyl C5-epimerase beta-sandwich" evidence="16">
    <location>
        <begin position="230"/>
        <end position="367"/>
    </location>
</feature>
<dbReference type="Proteomes" id="UP000053766">
    <property type="component" value="Unassembled WGS sequence"/>
</dbReference>
<dbReference type="UniPathway" id="UPA00862"/>
<keyword evidence="11" id="KW-0413">Isomerase</keyword>
<dbReference type="PANTHER" id="PTHR13174">
    <property type="entry name" value="D-GLUCURONYL C5-EPIMERASE"/>
    <property type="match status" value="1"/>
</dbReference>
<evidence type="ECO:0000256" key="6">
    <source>
        <dbReference type="ARBA" id="ARBA00012087"/>
    </source>
</evidence>
<dbReference type="GO" id="GO:0005794">
    <property type="term" value="C:Golgi apparatus"/>
    <property type="evidence" value="ECO:0007669"/>
    <property type="project" value="TreeGrafter"/>
</dbReference>
<dbReference type="GO" id="GO:0015012">
    <property type="term" value="P:heparan sulfate proteoglycan biosynthetic process"/>
    <property type="evidence" value="ECO:0007669"/>
    <property type="project" value="InterPro"/>
</dbReference>
<feature type="domain" description="D-glucuronyl C5-epimerase C-terminal" evidence="15">
    <location>
        <begin position="430"/>
        <end position="562"/>
    </location>
</feature>
<evidence type="ECO:0000256" key="8">
    <source>
        <dbReference type="ARBA" id="ARBA00022968"/>
    </source>
</evidence>
<proteinExistence type="inferred from homology"/>
<dbReference type="AlphaFoldDB" id="A0A0D8YA25"/>
<comment type="catalytic activity">
    <reaction evidence="1">
        <text>[heparosan-N-sulfate](n) = [heparan-N-sulfate](n)</text>
        <dbReference type="Rhea" id="RHEA:20197"/>
        <dbReference type="Rhea" id="RHEA-COMP:9556"/>
        <dbReference type="Rhea" id="RHEA-COMP:9557"/>
        <dbReference type="ChEBI" id="CHEBI:58041"/>
        <dbReference type="ChEBI" id="CHEBI:58287"/>
        <dbReference type="EC" id="5.1.3.17"/>
    </reaction>
</comment>
<evidence type="ECO:0000313" key="18">
    <source>
        <dbReference type="Proteomes" id="UP000053766"/>
    </source>
</evidence>
<dbReference type="EC" id="5.1.3.17" evidence="6"/>
<evidence type="ECO:0000256" key="7">
    <source>
        <dbReference type="ARBA" id="ARBA00022692"/>
    </source>
</evidence>
<evidence type="ECO:0000256" key="2">
    <source>
        <dbReference type="ARBA" id="ARBA00004606"/>
    </source>
</evidence>
<dbReference type="Pfam" id="PF21174">
    <property type="entry name" value="Glce_b_sandwich"/>
    <property type="match status" value="1"/>
</dbReference>
<comment type="similarity">
    <text evidence="5">Belongs to the D-glucuronyl C5-epimerase family.</text>
</comment>
<evidence type="ECO:0000256" key="12">
    <source>
        <dbReference type="ARBA" id="ARBA00037847"/>
    </source>
</evidence>
<reference evidence="17 18" key="1">
    <citation type="submission" date="2013-11" db="EMBL/GenBank/DDBJ databases">
        <title>Draft genome of the bovine lungworm Dictyocaulus viviparus.</title>
        <authorList>
            <person name="Mitreva M."/>
        </authorList>
    </citation>
    <scope>NUCLEOTIDE SEQUENCE [LARGE SCALE GENOMIC DNA]</scope>
    <source>
        <strain evidence="17 18">HannoverDv2000</strain>
    </source>
</reference>
<dbReference type="EMBL" id="KN716156">
    <property type="protein sequence ID" value="KJH53057.1"/>
    <property type="molecule type" value="Genomic_DNA"/>
</dbReference>
<dbReference type="PANTHER" id="PTHR13174:SF3">
    <property type="entry name" value="D-GLUCURONYL C5-EPIMERASE"/>
    <property type="match status" value="1"/>
</dbReference>
<gene>
    <name evidence="17" type="ORF">DICVIV_00742</name>
</gene>
<feature type="signal peptide" evidence="14">
    <location>
        <begin position="1"/>
        <end position="30"/>
    </location>
</feature>
<dbReference type="InterPro" id="IPR059154">
    <property type="entry name" value="Glce_b_sandwich"/>
</dbReference>
<dbReference type="GO" id="GO:0030210">
    <property type="term" value="P:heparin proteoglycan biosynthetic process"/>
    <property type="evidence" value="ECO:0007669"/>
    <property type="project" value="UniProtKB-UniPathway"/>
</dbReference>
<evidence type="ECO:0000256" key="5">
    <source>
        <dbReference type="ARBA" id="ARBA00005584"/>
    </source>
</evidence>
<keyword evidence="18" id="KW-1185">Reference proteome</keyword>
<keyword evidence="7" id="KW-0812">Transmembrane</keyword>
<sequence length="573" mass="65020">MIRWKSLKSTILFCGICLILLLLNKRIVEVRDSNEKEVANDHGENKRNNKSTNECDLTNNLESGKLWKSSNKAKCSANSGKEMTCMHDGNEYYFPFSFIKKQYDVSGKLSKDGSRFELFTSYSKIRIPEGDFYDPIGPFGHFATYSVETRERVRCISAATGVPMSTQWNSTPYYYPIQIAQYGLQHYSRMKANRSVGEEITKGLESTEWKGSAAMHETSERIFYIDSKKGNIVNITTTGDLVSAGCYVFLDPSPRHLVLSFEWLPIKNASFTILVRILESDTLVLLNYVTENDSRCVWSDSVSIAGAEQMSFSYFLGRLPKQWHTVTRDLLVDVSRALSSMNTSRKKDGNVVMHTGDVKLVSLGFRGTVSVRQEIRQAEDAHRKFFLTAAEWLSRNQDDQGGWAVPVERTIADRRLTLEAGWYSAMAQDASNGGVKNMLFDHVWFEEYPTTPGSFVLNGFMYSLIGLYDFKSVQLDGETSNDIKRGLEQAALLYSKGMESLRALLPLYDTGSGSLYDLRHVGLHTAPNLARWDYHAVHVYLLKWLVQISGDKILNDTADRWIDYSWGKKAKHN</sequence>
<organism evidence="17 18">
    <name type="scientific">Dictyocaulus viviparus</name>
    <name type="common">Bovine lungworm</name>
    <dbReference type="NCBI Taxonomy" id="29172"/>
    <lineage>
        <taxon>Eukaryota</taxon>
        <taxon>Metazoa</taxon>
        <taxon>Ecdysozoa</taxon>
        <taxon>Nematoda</taxon>
        <taxon>Chromadorea</taxon>
        <taxon>Rhabditida</taxon>
        <taxon>Rhabditina</taxon>
        <taxon>Rhabditomorpha</taxon>
        <taxon>Strongyloidea</taxon>
        <taxon>Metastrongylidae</taxon>
        <taxon>Dictyocaulus</taxon>
    </lineage>
</organism>
<feature type="chain" id="PRO_5002336507" description="heparosan-N-sulfate-glucuronate 5-epimerase" evidence="14">
    <location>
        <begin position="31"/>
        <end position="573"/>
    </location>
</feature>
<dbReference type="InterPro" id="IPR010598">
    <property type="entry name" value="C5-epim_C"/>
</dbReference>
<dbReference type="OrthoDB" id="5914444at2759"/>
<keyword evidence="10" id="KW-0472">Membrane</keyword>
<evidence type="ECO:0000256" key="4">
    <source>
        <dbReference type="ARBA" id="ARBA00005093"/>
    </source>
</evidence>
<evidence type="ECO:0000313" key="17">
    <source>
        <dbReference type="EMBL" id="KJH53057.1"/>
    </source>
</evidence>
<comment type="subcellular location">
    <subcellularLocation>
        <location evidence="12">Endomembrane system</location>
        <topology evidence="12">Single-pass membrane protein</topology>
    </subcellularLocation>
    <subcellularLocation>
        <location evidence="2">Membrane</location>
        <topology evidence="2">Single-pass type II membrane protein</topology>
    </subcellularLocation>
</comment>
<evidence type="ECO:0000256" key="9">
    <source>
        <dbReference type="ARBA" id="ARBA00022989"/>
    </source>
</evidence>